<organism evidence="2 3">
    <name type="scientific">Nepenthes gracilis</name>
    <name type="common">Slender pitcher plant</name>
    <dbReference type="NCBI Taxonomy" id="150966"/>
    <lineage>
        <taxon>Eukaryota</taxon>
        <taxon>Viridiplantae</taxon>
        <taxon>Streptophyta</taxon>
        <taxon>Embryophyta</taxon>
        <taxon>Tracheophyta</taxon>
        <taxon>Spermatophyta</taxon>
        <taxon>Magnoliopsida</taxon>
        <taxon>eudicotyledons</taxon>
        <taxon>Gunneridae</taxon>
        <taxon>Pentapetalae</taxon>
        <taxon>Caryophyllales</taxon>
        <taxon>Nepenthaceae</taxon>
        <taxon>Nepenthes</taxon>
    </lineage>
</organism>
<dbReference type="Pfam" id="PF13339">
    <property type="entry name" value="AATF-Che1"/>
    <property type="match status" value="1"/>
</dbReference>
<dbReference type="InterPro" id="IPR025160">
    <property type="entry name" value="AATF"/>
</dbReference>
<gene>
    <name evidence="2" type="ORF">Nepgr_002474</name>
</gene>
<dbReference type="InterPro" id="IPR039223">
    <property type="entry name" value="AATF/Bfr2"/>
</dbReference>
<reference evidence="2" key="1">
    <citation type="submission" date="2023-05" db="EMBL/GenBank/DDBJ databases">
        <title>Nepenthes gracilis genome sequencing.</title>
        <authorList>
            <person name="Fukushima K."/>
        </authorList>
    </citation>
    <scope>NUCLEOTIDE SEQUENCE</scope>
    <source>
        <strain evidence="2">SING2019-196</strain>
    </source>
</reference>
<feature type="domain" description="AATF leucine zipper-containing" evidence="1">
    <location>
        <begin position="57"/>
        <end position="129"/>
    </location>
</feature>
<dbReference type="Proteomes" id="UP001279734">
    <property type="component" value="Unassembled WGS sequence"/>
</dbReference>
<keyword evidence="3" id="KW-1185">Reference proteome</keyword>
<dbReference type="AlphaFoldDB" id="A0AAD3RYG3"/>
<sequence length="185" mass="21120">MLNSQRLNDAVCDSLLCSLRQSGDPLLLLLAGKGQMRRPRRLFRNLVENLKHHKDEDLLKGQAAVKNQKALWDKFLEIRFLLQKAFTNSNRLPQSKPCIFRLIASSETAINSLLELQEVLVENNPLITQGVEGNSEPSLMTHRPVIIWKLKAKKNGCGLLICILGIMSTERWSILWLPNLWIFLP</sequence>
<proteinExistence type="predicted"/>
<evidence type="ECO:0000259" key="1">
    <source>
        <dbReference type="Pfam" id="PF13339"/>
    </source>
</evidence>
<protein>
    <recommendedName>
        <fullName evidence="1">AATF leucine zipper-containing domain-containing protein</fullName>
    </recommendedName>
</protein>
<accession>A0AAD3RYG3</accession>
<dbReference type="PANTHER" id="PTHR15565">
    <property type="entry name" value="AATF PROTEIN APOPTOSIS ANTAGONIZING TRANSCRIPTION FACTOR"/>
    <property type="match status" value="1"/>
</dbReference>
<comment type="caution">
    <text evidence="2">The sequence shown here is derived from an EMBL/GenBank/DDBJ whole genome shotgun (WGS) entry which is preliminary data.</text>
</comment>
<dbReference type="EMBL" id="BSYO01000002">
    <property type="protein sequence ID" value="GMH00635.1"/>
    <property type="molecule type" value="Genomic_DNA"/>
</dbReference>
<dbReference type="PANTHER" id="PTHR15565:SF0">
    <property type="entry name" value="PROTEIN AATF"/>
    <property type="match status" value="1"/>
</dbReference>
<name>A0AAD3RYG3_NEPGR</name>
<evidence type="ECO:0000313" key="2">
    <source>
        <dbReference type="EMBL" id="GMH00635.1"/>
    </source>
</evidence>
<evidence type="ECO:0000313" key="3">
    <source>
        <dbReference type="Proteomes" id="UP001279734"/>
    </source>
</evidence>
<dbReference type="GO" id="GO:0005730">
    <property type="term" value="C:nucleolus"/>
    <property type="evidence" value="ECO:0007669"/>
    <property type="project" value="TreeGrafter"/>
</dbReference>